<evidence type="ECO:0000256" key="8">
    <source>
        <dbReference type="ARBA" id="ARBA00023098"/>
    </source>
</evidence>
<evidence type="ECO:0000256" key="1">
    <source>
        <dbReference type="ARBA" id="ARBA00009419"/>
    </source>
</evidence>
<dbReference type="EMBL" id="JBJQOH010000002">
    <property type="protein sequence ID" value="KAL3698595.1"/>
    <property type="molecule type" value="Genomic_DNA"/>
</dbReference>
<dbReference type="GO" id="GO:0006633">
    <property type="term" value="P:fatty acid biosynthetic process"/>
    <property type="evidence" value="ECO:0007669"/>
    <property type="project" value="UniProtKB-KW"/>
</dbReference>
<dbReference type="PROSITE" id="PS50095">
    <property type="entry name" value="PLAT"/>
    <property type="match status" value="1"/>
</dbReference>
<evidence type="ECO:0000259" key="12">
    <source>
        <dbReference type="PROSITE" id="PS51393"/>
    </source>
</evidence>
<dbReference type="InterPro" id="IPR036226">
    <property type="entry name" value="LipOase_C_sf"/>
</dbReference>
<name>A0ABD3I4F9_9MARC</name>
<dbReference type="PRINTS" id="PR00087">
    <property type="entry name" value="LIPOXYGENASE"/>
</dbReference>
<evidence type="ECO:0000256" key="10">
    <source>
        <dbReference type="PROSITE-ProRule" id="PRU00152"/>
    </source>
</evidence>
<dbReference type="InterPro" id="IPR001246">
    <property type="entry name" value="LipOase_plant"/>
</dbReference>
<dbReference type="Gene3D" id="4.10.375.10">
    <property type="entry name" value="Lipoxygenase-1, Domain 2"/>
    <property type="match status" value="1"/>
</dbReference>
<organism evidence="13 14">
    <name type="scientific">Riccia sorocarpa</name>
    <dbReference type="NCBI Taxonomy" id="122646"/>
    <lineage>
        <taxon>Eukaryota</taxon>
        <taxon>Viridiplantae</taxon>
        <taxon>Streptophyta</taxon>
        <taxon>Embryophyta</taxon>
        <taxon>Marchantiophyta</taxon>
        <taxon>Marchantiopsida</taxon>
        <taxon>Marchantiidae</taxon>
        <taxon>Marchantiales</taxon>
        <taxon>Ricciaceae</taxon>
        <taxon>Riccia</taxon>
    </lineage>
</organism>
<dbReference type="GO" id="GO:0051213">
    <property type="term" value="F:dioxygenase activity"/>
    <property type="evidence" value="ECO:0007669"/>
    <property type="project" value="UniProtKB-KW"/>
</dbReference>
<dbReference type="SUPFAM" id="SSF49723">
    <property type="entry name" value="Lipase/lipooxygenase domain (PLAT/LH2 domain)"/>
    <property type="match status" value="1"/>
</dbReference>
<evidence type="ECO:0000256" key="5">
    <source>
        <dbReference type="ARBA" id="ARBA00022832"/>
    </source>
</evidence>
<dbReference type="InterPro" id="IPR036392">
    <property type="entry name" value="PLAT/LH2_dom_sf"/>
</dbReference>
<proteinExistence type="inferred from homology"/>
<evidence type="ECO:0000256" key="9">
    <source>
        <dbReference type="ARBA" id="ARBA00023160"/>
    </source>
</evidence>
<evidence type="ECO:0000313" key="14">
    <source>
        <dbReference type="Proteomes" id="UP001633002"/>
    </source>
</evidence>
<feature type="domain" description="PLAT" evidence="11">
    <location>
        <begin position="1"/>
        <end position="121"/>
    </location>
</feature>
<keyword evidence="6" id="KW-0223">Dioxygenase</keyword>
<dbReference type="InterPro" id="IPR000907">
    <property type="entry name" value="LipOase"/>
</dbReference>
<keyword evidence="5" id="KW-0276">Fatty acid metabolism</keyword>
<evidence type="ECO:0000256" key="2">
    <source>
        <dbReference type="ARBA" id="ARBA00022516"/>
    </source>
</evidence>
<dbReference type="PANTHER" id="PTHR11771">
    <property type="entry name" value="LIPOXYGENASE"/>
    <property type="match status" value="1"/>
</dbReference>
<evidence type="ECO:0000256" key="3">
    <source>
        <dbReference type="ARBA" id="ARBA00022723"/>
    </source>
</evidence>
<dbReference type="PRINTS" id="PR00468">
    <property type="entry name" value="PLTLPOXGNASE"/>
</dbReference>
<dbReference type="SUPFAM" id="SSF48484">
    <property type="entry name" value="Lipoxigenase"/>
    <property type="match status" value="1"/>
</dbReference>
<protein>
    <recommendedName>
        <fullName evidence="15">Lipoxygenase</fullName>
    </recommendedName>
</protein>
<keyword evidence="3" id="KW-0479">Metal-binding</keyword>
<dbReference type="PROSITE" id="PS51393">
    <property type="entry name" value="LIPOXYGENASE_3"/>
    <property type="match status" value="1"/>
</dbReference>
<accession>A0ABD3I4F9</accession>
<comment type="caution">
    <text evidence="10">Lacks conserved residue(s) required for the propagation of feature annotation.</text>
</comment>
<comment type="similarity">
    <text evidence="1">Belongs to the lipoxygenase family.</text>
</comment>
<evidence type="ECO:0000256" key="7">
    <source>
        <dbReference type="ARBA" id="ARBA00023002"/>
    </source>
</evidence>
<dbReference type="InterPro" id="IPR001024">
    <property type="entry name" value="PLAT/LH2_dom"/>
</dbReference>
<evidence type="ECO:0000259" key="11">
    <source>
        <dbReference type="PROSITE" id="PS50095"/>
    </source>
</evidence>
<dbReference type="Gene3D" id="3.10.450.60">
    <property type="match status" value="1"/>
</dbReference>
<evidence type="ECO:0008006" key="15">
    <source>
        <dbReference type="Google" id="ProtNLM"/>
    </source>
</evidence>
<keyword evidence="4" id="KW-0925">Oxylipin biosynthesis</keyword>
<dbReference type="GO" id="GO:0046872">
    <property type="term" value="F:metal ion binding"/>
    <property type="evidence" value="ECO:0007669"/>
    <property type="project" value="UniProtKB-KW"/>
</dbReference>
<gene>
    <name evidence="13" type="ORF">R1sor_012671</name>
</gene>
<keyword evidence="9" id="KW-0275">Fatty acid biosynthesis</keyword>
<dbReference type="Pfam" id="PF00305">
    <property type="entry name" value="Lipoxygenase"/>
    <property type="match status" value="2"/>
</dbReference>
<reference evidence="13 14" key="1">
    <citation type="submission" date="2024-09" db="EMBL/GenBank/DDBJ databases">
        <title>Chromosome-scale assembly of Riccia sorocarpa.</title>
        <authorList>
            <person name="Paukszto L."/>
        </authorList>
    </citation>
    <scope>NUCLEOTIDE SEQUENCE [LARGE SCALE GENOMIC DNA]</scope>
    <source>
        <strain evidence="13">LP-2024</strain>
        <tissue evidence="13">Aerial parts of the thallus</tissue>
    </source>
</reference>
<keyword evidence="7" id="KW-0560">Oxidoreductase</keyword>
<dbReference type="InterPro" id="IPR013819">
    <property type="entry name" value="LipOase_C"/>
</dbReference>
<feature type="domain" description="Lipoxygenase" evidence="12">
    <location>
        <begin position="146"/>
        <end position="770"/>
    </location>
</feature>
<keyword evidence="8" id="KW-0443">Lipid metabolism</keyword>
<comment type="caution">
    <text evidence="13">The sequence shown here is derived from an EMBL/GenBank/DDBJ whole genome shotgun (WGS) entry which is preliminary data.</text>
</comment>
<keyword evidence="2" id="KW-0444">Lipid biosynthesis</keyword>
<evidence type="ECO:0000256" key="6">
    <source>
        <dbReference type="ARBA" id="ARBA00022964"/>
    </source>
</evidence>
<evidence type="ECO:0000256" key="4">
    <source>
        <dbReference type="ARBA" id="ARBA00022767"/>
    </source>
</evidence>
<dbReference type="Gene3D" id="2.60.60.20">
    <property type="entry name" value="PLAT/LH2 domain"/>
    <property type="match status" value="1"/>
</dbReference>
<dbReference type="AlphaFoldDB" id="A0ABD3I4F9"/>
<keyword evidence="14" id="KW-1185">Reference proteome</keyword>
<dbReference type="Gene3D" id="1.20.245.10">
    <property type="entry name" value="Lipoxygenase-1, Domain 5"/>
    <property type="match status" value="1"/>
</dbReference>
<dbReference type="Proteomes" id="UP001633002">
    <property type="component" value="Unassembled WGS sequence"/>
</dbReference>
<dbReference type="GO" id="GO:0031408">
    <property type="term" value="P:oxylipin biosynthetic process"/>
    <property type="evidence" value="ECO:0007669"/>
    <property type="project" value="UniProtKB-KW"/>
</dbReference>
<sequence length="770" mass="87866">MHPSHDVKFEPADRKIITEIFEEESSGWYVFRRTEQGELKISARTQIEEAGADNDDFYQLSFSVPPDFGEPGALLVESTNIEEFYLQTLTLEQPDGSNSAFACNSWVNKTDEAETPNEALEEYKKLFGRSSLNKLWCLAAGIVWQACLPKDTPAGLKSLRALEMELMRGDGTGERKFSDRIYDYDVYNDLGDPLASPPIIRPTLGGPGNFLYPRRCRTGRPVDKGLIPGMKARFDETPDDFDTLLEVFDLYKEAGVELFPKNPKLQPNNPVEWMTDEEFGREAIAGINPVVIRRATTFPPTSNLPEDIYGPGTDLTPEDIDPYLITKGRKITAQEAIRQKRLFTIDYHDVYLPYAYKIIHENLDDKRFIYAARAFFFLTDDQQLKPVAIELSLPSPQKGEPKPIHRVFTPPKQKNKYDFGWQLAKMHFASIDFGFHELVSHWLKCHAVVEPIIIASHRQLSAMHPIFVLLEPTFVNTMRINANALNFTPGQYANELAAVAYDKLWRFDKAGLPSDLLERGMAEPDPSKPEGVKLLFDDYPFAKDALDVWNATKKYVTEYVKVYYETDQAVASDEELQAWWKEIREEGHADKAKEEWWPSCTSIHSLIDILCTIFYMTGPQHAGVNFGQYGYAGFMPNRPSMTRLPIPEPDTPEYKEMLFNFERYLLRTASSPAQTISIQTIVSSLSVHAEDEEYLGQRRDSHWTSDPRALEVFSKFSGEVERLERMFKQRNENPESKNRFGAYKKVGYTLMYPTSGPGLTGKGIPWSISI</sequence>
<evidence type="ECO:0000313" key="13">
    <source>
        <dbReference type="EMBL" id="KAL3698595.1"/>
    </source>
</evidence>